<protein>
    <submittedName>
        <fullName evidence="2">Methyltransferase FkbM</fullName>
    </submittedName>
</protein>
<accession>A0A090N4Y3</accession>
<dbReference type="NCBIfam" id="TIGR01444">
    <property type="entry name" value="fkbM_fam"/>
    <property type="match status" value="1"/>
</dbReference>
<evidence type="ECO:0000259" key="1">
    <source>
        <dbReference type="Pfam" id="PF05050"/>
    </source>
</evidence>
<feature type="domain" description="Methyltransferase FkbM" evidence="1">
    <location>
        <begin position="71"/>
        <end position="128"/>
    </location>
</feature>
<dbReference type="RefSeq" id="XP_022841058.1">
    <property type="nucleotide sequence ID" value="XM_022983664.1"/>
</dbReference>
<dbReference type="InterPro" id="IPR029063">
    <property type="entry name" value="SAM-dependent_MTases_sf"/>
</dbReference>
<dbReference type="AlphaFoldDB" id="A0A090N4Y3"/>
<dbReference type="InterPro" id="IPR006342">
    <property type="entry name" value="FkbM_mtfrase"/>
</dbReference>
<keyword evidence="3" id="KW-1185">Reference proteome</keyword>
<dbReference type="PANTHER" id="PTHR34203">
    <property type="entry name" value="METHYLTRANSFERASE, FKBM FAMILY PROTEIN"/>
    <property type="match status" value="1"/>
</dbReference>
<dbReference type="Gene3D" id="3.40.50.150">
    <property type="entry name" value="Vaccinia Virus protein VP39"/>
    <property type="match status" value="2"/>
</dbReference>
<comment type="caution">
    <text evidence="2">The sequence shown here is derived from an EMBL/GenBank/DDBJ whole genome shotgun (WGS) entry which is preliminary data.</text>
</comment>
<proteinExistence type="predicted"/>
<dbReference type="EMBL" id="CAID01000008">
    <property type="protein sequence ID" value="CEG01606.1"/>
    <property type="molecule type" value="Genomic_DNA"/>
</dbReference>
<dbReference type="GO" id="GO:0032259">
    <property type="term" value="P:methylation"/>
    <property type="evidence" value="ECO:0007669"/>
    <property type="project" value="UniProtKB-KW"/>
</dbReference>
<name>A0A090N4Y3_OSTTA</name>
<evidence type="ECO:0000313" key="2">
    <source>
        <dbReference type="EMBL" id="CEG01606.1"/>
    </source>
</evidence>
<dbReference type="PANTHER" id="PTHR34203:SF15">
    <property type="entry name" value="SLL1173 PROTEIN"/>
    <property type="match status" value="1"/>
</dbReference>
<dbReference type="Proteomes" id="UP000009170">
    <property type="component" value="Unassembled WGS sequence"/>
</dbReference>
<keyword evidence="2" id="KW-0808">Transferase</keyword>
<feature type="domain" description="Methyltransferase FkbM" evidence="1">
    <location>
        <begin position="285"/>
        <end position="357"/>
    </location>
</feature>
<evidence type="ECO:0000313" key="3">
    <source>
        <dbReference type="Proteomes" id="UP000009170"/>
    </source>
</evidence>
<organism evidence="2 3">
    <name type="scientific">Ostreococcus tauri</name>
    <name type="common">Marine green alga</name>
    <dbReference type="NCBI Taxonomy" id="70448"/>
    <lineage>
        <taxon>Eukaryota</taxon>
        <taxon>Viridiplantae</taxon>
        <taxon>Chlorophyta</taxon>
        <taxon>Mamiellophyceae</taxon>
        <taxon>Mamiellales</taxon>
        <taxon>Bathycoccaceae</taxon>
        <taxon>Ostreococcus</taxon>
    </lineage>
</organism>
<reference evidence="2 3" key="2">
    <citation type="journal article" date="2014" name="BMC Genomics">
        <title>An improved genome of the model marine alga Ostreococcus tauri unfolds by assessing Illumina de novo assemblies.</title>
        <authorList>
            <person name="Blanc-Mathieu R."/>
            <person name="Verhelst B."/>
            <person name="Derelle E."/>
            <person name="Rombauts S."/>
            <person name="Bouget F.Y."/>
            <person name="Carre I."/>
            <person name="Chateau A."/>
            <person name="Eyre-Walker A."/>
            <person name="Grimsley N."/>
            <person name="Moreau H."/>
            <person name="Piegu B."/>
            <person name="Rivals E."/>
            <person name="Schackwitz W."/>
            <person name="Van de Peer Y."/>
            <person name="Piganeau G."/>
        </authorList>
    </citation>
    <scope>NUCLEOTIDE SEQUENCE [LARGE SCALE GENOMIC DNA]</scope>
    <source>
        <strain evidence="3">OTTH 0595 / CCAP 157/2 / RCC745</strain>
    </source>
</reference>
<gene>
    <name evidence="2" type="ORF">OT_ostta08g03870</name>
</gene>
<dbReference type="OrthoDB" id="5835829at2759"/>
<sequence length="402" mass="42836">MGALEGVPAPATWRFDRARRTATPPLERARVKYVSRADVTFEWDEIFGRACYADPARTRADDRGRPRAVIDVGANVGFASAYFAREVTGERGRVIALEPIPETFEALRCNAAALCGAPGSDDAVWAAPGTSEDDDGGWTRGGVLGDVRAAHVGGGGVGSGCGAIYAHDVGAGSTGGGTLEFTSFPRAAGWSTLTEHRNDAETVRNLIEYVFDALKPSTSSSSSERFDGLEPNVVTSFGRAVRALVLDDDDDDTKDVNPLRKLVSHVAAFALTVAVRCVAAYMLSGARRVSRPVVSVSDVIDAHGLDVVDVLKIDVERAELDVLRGVSDAHWPRFRSVVCECHDVDGSLDAVLRLLRAHFADVTVTPLFGRAALFIVRASNAIAIARARPPSSPSPPRETPRA</sequence>
<reference evidence="3" key="1">
    <citation type="journal article" date="2006" name="Proc. Natl. Acad. Sci. U.S.A.">
        <title>Genome analysis of the smallest free-living eukaryote Ostreococcus tauri unveils many unique features.</title>
        <authorList>
            <person name="Derelle E."/>
            <person name="Ferraz C."/>
            <person name="Rombauts S."/>
            <person name="Rouze P."/>
            <person name="Worden A.Z."/>
            <person name="Robbens S."/>
            <person name="Partensky F."/>
            <person name="Degroeve S."/>
            <person name="Echeynie S."/>
            <person name="Cooke R."/>
            <person name="Saeys Y."/>
            <person name="Wuyts J."/>
            <person name="Jabbari K."/>
            <person name="Bowler C."/>
            <person name="Panaud O."/>
            <person name="Piegu B."/>
            <person name="Ball S.G."/>
            <person name="Ral J.-P."/>
            <person name="Bouget F.-Y."/>
            <person name="Piganeau G."/>
            <person name="De Baets B."/>
            <person name="Picard A."/>
            <person name="Delseny M."/>
            <person name="Demaille J."/>
            <person name="Van de Peer Y."/>
            <person name="Moreau H."/>
        </authorList>
    </citation>
    <scope>NUCLEOTIDE SEQUENCE [LARGE SCALE GENOMIC DNA]</scope>
    <source>
        <strain evidence="3">OTTH 0595 / CCAP 157/2 / RCC745</strain>
    </source>
</reference>
<keyword evidence="2" id="KW-0489">Methyltransferase</keyword>
<dbReference type="GO" id="GO:0008168">
    <property type="term" value="F:methyltransferase activity"/>
    <property type="evidence" value="ECO:0007669"/>
    <property type="project" value="UniProtKB-KW"/>
</dbReference>
<dbReference type="KEGG" id="ota:OT_ostta08g03870"/>
<dbReference type="InterPro" id="IPR052514">
    <property type="entry name" value="SAM-dependent_MTase"/>
</dbReference>
<dbReference type="Pfam" id="PF05050">
    <property type="entry name" value="Methyltransf_21"/>
    <property type="match status" value="2"/>
</dbReference>
<dbReference type="GeneID" id="34946085"/>
<dbReference type="InParanoid" id="A0A090N4Y3"/>
<dbReference type="SUPFAM" id="SSF53335">
    <property type="entry name" value="S-adenosyl-L-methionine-dependent methyltransferases"/>
    <property type="match status" value="2"/>
</dbReference>